<evidence type="ECO:0000313" key="2">
    <source>
        <dbReference type="Proteomes" id="UP001054837"/>
    </source>
</evidence>
<organism evidence="1 2">
    <name type="scientific">Caerostris darwini</name>
    <dbReference type="NCBI Taxonomy" id="1538125"/>
    <lineage>
        <taxon>Eukaryota</taxon>
        <taxon>Metazoa</taxon>
        <taxon>Ecdysozoa</taxon>
        <taxon>Arthropoda</taxon>
        <taxon>Chelicerata</taxon>
        <taxon>Arachnida</taxon>
        <taxon>Araneae</taxon>
        <taxon>Araneomorphae</taxon>
        <taxon>Entelegynae</taxon>
        <taxon>Araneoidea</taxon>
        <taxon>Araneidae</taxon>
        <taxon>Caerostris</taxon>
    </lineage>
</organism>
<dbReference type="Proteomes" id="UP001054837">
    <property type="component" value="Unassembled WGS sequence"/>
</dbReference>
<dbReference type="AlphaFoldDB" id="A0AAV4VYP7"/>
<proteinExistence type="predicted"/>
<reference evidence="1 2" key="1">
    <citation type="submission" date="2021-06" db="EMBL/GenBank/DDBJ databases">
        <title>Caerostris darwini draft genome.</title>
        <authorList>
            <person name="Kono N."/>
            <person name="Arakawa K."/>
        </authorList>
    </citation>
    <scope>NUCLEOTIDE SEQUENCE [LARGE SCALE GENOMIC DNA]</scope>
</reference>
<gene>
    <name evidence="1" type="ORF">CDAR_175171</name>
</gene>
<protein>
    <submittedName>
        <fullName evidence="1">Uncharacterized protein</fullName>
    </submittedName>
</protein>
<comment type="caution">
    <text evidence="1">The sequence shown here is derived from an EMBL/GenBank/DDBJ whole genome shotgun (WGS) entry which is preliminary data.</text>
</comment>
<dbReference type="EMBL" id="BPLQ01013878">
    <property type="protein sequence ID" value="GIY75562.1"/>
    <property type="molecule type" value="Genomic_DNA"/>
</dbReference>
<sequence>MRYALLQLTSCAVYNEVCNAAIDSIATMLLISYAHLLFQQIVNDEFIFYFLESEELTIQPPHNRPETTNNGQGPFHGMTTLLNVHNNPPNDSLVSKIGPALSPHIYPPPYQPYTCI</sequence>
<keyword evidence="2" id="KW-1185">Reference proteome</keyword>
<name>A0AAV4VYP7_9ARAC</name>
<evidence type="ECO:0000313" key="1">
    <source>
        <dbReference type="EMBL" id="GIY75562.1"/>
    </source>
</evidence>
<accession>A0AAV4VYP7</accession>